<evidence type="ECO:0000256" key="5">
    <source>
        <dbReference type="ARBA" id="ARBA00022692"/>
    </source>
</evidence>
<keyword evidence="4" id="KW-0309">Germination</keyword>
<keyword evidence="5 8" id="KW-0812">Transmembrane</keyword>
<evidence type="ECO:0000256" key="3">
    <source>
        <dbReference type="ARBA" id="ARBA00022448"/>
    </source>
</evidence>
<evidence type="ECO:0000313" key="9">
    <source>
        <dbReference type="EMBL" id="GGI11795.1"/>
    </source>
</evidence>
<dbReference type="PANTHER" id="PTHR34975:SF2">
    <property type="entry name" value="SPORE GERMINATION PROTEIN A2"/>
    <property type="match status" value="1"/>
</dbReference>
<evidence type="ECO:0000256" key="1">
    <source>
        <dbReference type="ARBA" id="ARBA00004141"/>
    </source>
</evidence>
<feature type="transmembrane region" description="Helical" evidence="8">
    <location>
        <begin position="307"/>
        <end position="327"/>
    </location>
</feature>
<evidence type="ECO:0000256" key="6">
    <source>
        <dbReference type="ARBA" id="ARBA00022989"/>
    </source>
</evidence>
<feature type="transmembrane region" description="Helical" evidence="8">
    <location>
        <begin position="220"/>
        <end position="245"/>
    </location>
</feature>
<feature type="transmembrane region" description="Helical" evidence="8">
    <location>
        <begin position="144"/>
        <end position="166"/>
    </location>
</feature>
<dbReference type="InterPro" id="IPR004761">
    <property type="entry name" value="Spore_GerAB"/>
</dbReference>
<evidence type="ECO:0000256" key="7">
    <source>
        <dbReference type="ARBA" id="ARBA00023136"/>
    </source>
</evidence>
<proteinExistence type="inferred from homology"/>
<dbReference type="Pfam" id="PF03845">
    <property type="entry name" value="Spore_permease"/>
    <property type="match status" value="1"/>
</dbReference>
<gene>
    <name evidence="9" type="primary">grkb2</name>
    <name evidence="9" type="ORF">GCM10007380_09630</name>
</gene>
<feature type="transmembrane region" description="Helical" evidence="8">
    <location>
        <begin position="271"/>
        <end position="295"/>
    </location>
</feature>
<comment type="similarity">
    <text evidence="2">Belongs to the amino acid-polyamine-organocation (APC) superfamily. Spore germination protein (SGP) (TC 2.A.3.9) family.</text>
</comment>
<keyword evidence="10" id="KW-1185">Reference proteome</keyword>
<organism evidence="9 10">
    <name type="scientific">Gottfriedia solisilvae</name>
    <dbReference type="NCBI Taxonomy" id="1516104"/>
    <lineage>
        <taxon>Bacteria</taxon>
        <taxon>Bacillati</taxon>
        <taxon>Bacillota</taxon>
        <taxon>Bacilli</taxon>
        <taxon>Bacillales</taxon>
        <taxon>Bacillaceae</taxon>
        <taxon>Gottfriedia</taxon>
    </lineage>
</organism>
<dbReference type="GO" id="GO:0009847">
    <property type="term" value="P:spore germination"/>
    <property type="evidence" value="ECO:0007669"/>
    <property type="project" value="InterPro"/>
</dbReference>
<feature type="transmembrane region" description="Helical" evidence="8">
    <location>
        <begin position="12"/>
        <end position="31"/>
    </location>
</feature>
<sequence>MNRKLSISGFQLFCMIFLFEGGTTSVFGLAHNSKQDGWISIFISLILCCILLYVYLKLYEIYPSLLFTKYIQLILGEYAGKVVALIYIVYFLYIAARDLRDFEEVLVITLYNSSSIILIGIIMMSLIVYSLYKGLETFARANEVIFMLIVIMLFFLIGAETISKLQNFNNLRPVLENGIQPILKDVFPITLTFPFGELITFTMIFPYVNKTKKTFKIGFLAIIVTGILMIIFNINNIAILGASLFERTSFPLLTAVSFVNIAHFIQRLDTFVIMLMVFGGFIKITIFFYCALSGSADLFNVKKTEKLIYPLSIIIIMLSLFMAPNYLEHIKEGFEIVPYYLHIPLQVIIPVCLLLIVLIQRKIKFSKK</sequence>
<comment type="caution">
    <text evidence="9">The sequence shown here is derived from an EMBL/GenBank/DDBJ whole genome shotgun (WGS) entry which is preliminary data.</text>
</comment>
<name>A0A8J3ADP8_9BACI</name>
<reference evidence="10" key="1">
    <citation type="journal article" date="2019" name="Int. J. Syst. Evol. Microbiol.">
        <title>The Global Catalogue of Microorganisms (GCM) 10K type strain sequencing project: providing services to taxonomists for standard genome sequencing and annotation.</title>
        <authorList>
            <consortium name="The Broad Institute Genomics Platform"/>
            <consortium name="The Broad Institute Genome Sequencing Center for Infectious Disease"/>
            <person name="Wu L."/>
            <person name="Ma J."/>
        </authorList>
    </citation>
    <scope>NUCLEOTIDE SEQUENCE [LARGE SCALE GENOMIC DNA]</scope>
    <source>
        <strain evidence="10">CGMCC 1.14993</strain>
    </source>
</reference>
<evidence type="ECO:0000256" key="8">
    <source>
        <dbReference type="SAM" id="Phobius"/>
    </source>
</evidence>
<dbReference type="EMBL" id="BMHB01000001">
    <property type="protein sequence ID" value="GGI11795.1"/>
    <property type="molecule type" value="Genomic_DNA"/>
</dbReference>
<feature type="transmembrane region" description="Helical" evidence="8">
    <location>
        <begin position="186"/>
        <end position="208"/>
    </location>
</feature>
<keyword evidence="7 8" id="KW-0472">Membrane</keyword>
<feature type="transmembrane region" description="Helical" evidence="8">
    <location>
        <begin position="78"/>
        <end position="96"/>
    </location>
</feature>
<comment type="subcellular location">
    <subcellularLocation>
        <location evidence="1">Membrane</location>
        <topology evidence="1">Multi-pass membrane protein</topology>
    </subcellularLocation>
</comment>
<keyword evidence="3" id="KW-0813">Transport</keyword>
<feature type="transmembrane region" description="Helical" evidence="8">
    <location>
        <begin position="108"/>
        <end position="132"/>
    </location>
</feature>
<keyword evidence="6 8" id="KW-1133">Transmembrane helix</keyword>
<evidence type="ECO:0000256" key="2">
    <source>
        <dbReference type="ARBA" id="ARBA00007998"/>
    </source>
</evidence>
<feature type="transmembrane region" description="Helical" evidence="8">
    <location>
        <begin position="37"/>
        <end position="58"/>
    </location>
</feature>
<dbReference type="Proteomes" id="UP000626244">
    <property type="component" value="Unassembled WGS sequence"/>
</dbReference>
<dbReference type="AlphaFoldDB" id="A0A8J3ADP8"/>
<evidence type="ECO:0000313" key="10">
    <source>
        <dbReference type="Proteomes" id="UP000626244"/>
    </source>
</evidence>
<protein>
    <submittedName>
        <fullName evidence="9">Germination protein GerKB</fullName>
    </submittedName>
</protein>
<dbReference type="GO" id="GO:0016020">
    <property type="term" value="C:membrane"/>
    <property type="evidence" value="ECO:0007669"/>
    <property type="project" value="UniProtKB-SubCell"/>
</dbReference>
<dbReference type="PANTHER" id="PTHR34975">
    <property type="entry name" value="SPORE GERMINATION PROTEIN A2"/>
    <property type="match status" value="1"/>
</dbReference>
<feature type="transmembrane region" description="Helical" evidence="8">
    <location>
        <begin position="339"/>
        <end position="359"/>
    </location>
</feature>
<evidence type="ECO:0000256" key="4">
    <source>
        <dbReference type="ARBA" id="ARBA00022544"/>
    </source>
</evidence>
<accession>A0A8J3ADP8</accession>
<dbReference type="NCBIfam" id="TIGR00912">
    <property type="entry name" value="2A0309"/>
    <property type="match status" value="1"/>
</dbReference>